<keyword evidence="5" id="KW-0663">Pyridoxal phosphate</keyword>
<dbReference type="InterPro" id="IPR015421">
    <property type="entry name" value="PyrdxlP-dep_Trfase_major"/>
</dbReference>
<accession>A0A0R1JPT5</accession>
<evidence type="ECO:0000313" key="9">
    <source>
        <dbReference type="Proteomes" id="UP000051804"/>
    </source>
</evidence>
<dbReference type="PANTHER" id="PTHR46383">
    <property type="entry name" value="ASPARTATE AMINOTRANSFERASE"/>
    <property type="match status" value="1"/>
</dbReference>
<dbReference type="PANTHER" id="PTHR46383:SF1">
    <property type="entry name" value="ASPARTATE AMINOTRANSFERASE"/>
    <property type="match status" value="1"/>
</dbReference>
<evidence type="ECO:0000313" key="8">
    <source>
        <dbReference type="EMBL" id="KRK73295.1"/>
    </source>
</evidence>
<evidence type="ECO:0000259" key="7">
    <source>
        <dbReference type="Pfam" id="PF00155"/>
    </source>
</evidence>
<dbReference type="InterPro" id="IPR004838">
    <property type="entry name" value="NHTrfase_class1_PyrdxlP-BS"/>
</dbReference>
<proteinExistence type="inferred from homology"/>
<organism evidence="8 9">
    <name type="scientific">Lacticaseibacillus nasuensis JCM 17158</name>
    <dbReference type="NCBI Taxonomy" id="1291734"/>
    <lineage>
        <taxon>Bacteria</taxon>
        <taxon>Bacillati</taxon>
        <taxon>Bacillota</taxon>
        <taxon>Bacilli</taxon>
        <taxon>Lactobacillales</taxon>
        <taxon>Lactobacillaceae</taxon>
        <taxon>Lacticaseibacillus</taxon>
    </lineage>
</organism>
<dbReference type="PROSITE" id="PS00105">
    <property type="entry name" value="AA_TRANSFER_CLASS_1"/>
    <property type="match status" value="1"/>
</dbReference>
<comment type="cofactor">
    <cofactor evidence="1 6">
        <name>pyridoxal 5'-phosphate</name>
        <dbReference type="ChEBI" id="CHEBI:597326"/>
    </cofactor>
</comment>
<dbReference type="STRING" id="1291734.FD02_GL001153"/>
<dbReference type="PATRIC" id="fig|1291734.4.peg.1183"/>
<comment type="similarity">
    <text evidence="2 6">Belongs to the class-I pyridoxal-phosphate-dependent aminotransferase family.</text>
</comment>
<dbReference type="Gene3D" id="3.90.1150.10">
    <property type="entry name" value="Aspartate Aminotransferase, domain 1"/>
    <property type="match status" value="1"/>
</dbReference>
<evidence type="ECO:0000256" key="6">
    <source>
        <dbReference type="RuleBase" id="RU000481"/>
    </source>
</evidence>
<dbReference type="InterPro" id="IPR050596">
    <property type="entry name" value="AspAT/PAT-like"/>
</dbReference>
<dbReference type="InterPro" id="IPR015424">
    <property type="entry name" value="PyrdxlP-dep_Trfase"/>
</dbReference>
<dbReference type="Gene3D" id="3.40.640.10">
    <property type="entry name" value="Type I PLP-dependent aspartate aminotransferase-like (Major domain)"/>
    <property type="match status" value="1"/>
</dbReference>
<dbReference type="GO" id="GO:0006520">
    <property type="term" value="P:amino acid metabolic process"/>
    <property type="evidence" value="ECO:0007669"/>
    <property type="project" value="InterPro"/>
</dbReference>
<dbReference type="RefSeq" id="WP_056950560.1">
    <property type="nucleotide sequence ID" value="NZ_AZDJ01000013.1"/>
</dbReference>
<dbReference type="CDD" id="cd00609">
    <property type="entry name" value="AAT_like"/>
    <property type="match status" value="1"/>
</dbReference>
<evidence type="ECO:0000256" key="3">
    <source>
        <dbReference type="ARBA" id="ARBA00022576"/>
    </source>
</evidence>
<keyword evidence="4 6" id="KW-0808">Transferase</keyword>
<dbReference type="SUPFAM" id="SSF53383">
    <property type="entry name" value="PLP-dependent transferases"/>
    <property type="match status" value="1"/>
</dbReference>
<dbReference type="FunFam" id="3.40.640.10:FF:000033">
    <property type="entry name" value="Aspartate aminotransferase"/>
    <property type="match status" value="1"/>
</dbReference>
<dbReference type="OrthoDB" id="9802328at2"/>
<name>A0A0R1JPT5_9LACO</name>
<evidence type="ECO:0000256" key="4">
    <source>
        <dbReference type="ARBA" id="ARBA00022679"/>
    </source>
</evidence>
<dbReference type="GO" id="GO:0008483">
    <property type="term" value="F:transaminase activity"/>
    <property type="evidence" value="ECO:0007669"/>
    <property type="project" value="UniProtKB-KW"/>
</dbReference>
<dbReference type="AlphaFoldDB" id="A0A0R1JPT5"/>
<dbReference type="EMBL" id="AZDJ01000013">
    <property type="protein sequence ID" value="KRK73295.1"/>
    <property type="molecule type" value="Genomic_DNA"/>
</dbReference>
<dbReference type="Proteomes" id="UP000051804">
    <property type="component" value="Unassembled WGS sequence"/>
</dbReference>
<feature type="domain" description="Aminotransferase class I/classII large" evidence="7">
    <location>
        <begin position="31"/>
        <end position="386"/>
    </location>
</feature>
<dbReference type="InterPro" id="IPR004839">
    <property type="entry name" value="Aminotransferase_I/II_large"/>
</dbReference>
<dbReference type="EC" id="2.6.1.-" evidence="6"/>
<dbReference type="Pfam" id="PF00155">
    <property type="entry name" value="Aminotran_1_2"/>
    <property type="match status" value="1"/>
</dbReference>
<comment type="caution">
    <text evidence="8">The sequence shown here is derived from an EMBL/GenBank/DDBJ whole genome shotgun (WGS) entry which is preliminary data.</text>
</comment>
<protein>
    <recommendedName>
        <fullName evidence="6">Aminotransferase</fullName>
        <ecNumber evidence="6">2.6.1.-</ecNumber>
    </recommendedName>
</protein>
<reference evidence="8 9" key="1">
    <citation type="journal article" date="2015" name="Genome Announc.">
        <title>Expanding the biotechnology potential of lactobacilli through comparative genomics of 213 strains and associated genera.</title>
        <authorList>
            <person name="Sun Z."/>
            <person name="Harris H.M."/>
            <person name="McCann A."/>
            <person name="Guo C."/>
            <person name="Argimon S."/>
            <person name="Zhang W."/>
            <person name="Yang X."/>
            <person name="Jeffery I.B."/>
            <person name="Cooney J.C."/>
            <person name="Kagawa T.F."/>
            <person name="Liu W."/>
            <person name="Song Y."/>
            <person name="Salvetti E."/>
            <person name="Wrobel A."/>
            <person name="Rasinkangas P."/>
            <person name="Parkhill J."/>
            <person name="Rea M.C."/>
            <person name="O'Sullivan O."/>
            <person name="Ritari J."/>
            <person name="Douillard F.P."/>
            <person name="Paul Ross R."/>
            <person name="Yang R."/>
            <person name="Briner A.E."/>
            <person name="Felis G.E."/>
            <person name="de Vos W.M."/>
            <person name="Barrangou R."/>
            <person name="Klaenhammer T.R."/>
            <person name="Caufield P.W."/>
            <person name="Cui Y."/>
            <person name="Zhang H."/>
            <person name="O'Toole P.W."/>
        </authorList>
    </citation>
    <scope>NUCLEOTIDE SEQUENCE [LARGE SCALE GENOMIC DNA]</scope>
    <source>
        <strain evidence="8 9">JCM 17158</strain>
    </source>
</reference>
<keyword evidence="9" id="KW-1185">Reference proteome</keyword>
<dbReference type="PRINTS" id="PR00753">
    <property type="entry name" value="ACCSYNTHASE"/>
</dbReference>
<keyword evidence="3 6" id="KW-0032">Aminotransferase</keyword>
<sequence length="393" mass="41939">MHLAKRIVNVAPSATLAISNLTKQMKAAGEDVIDLSIGQPDFPTPKPIAEAAKAAIDSGAASYYLPTTGLPALREAISTRIAAQNHVHYDPSQIVVTTGAKFALYSLFQVLLDPGDDVLIPVPYWVSYVEMVRLASATPRLVNSSAQNFKVSVDDLEAARTPHTRAIVLNSPQNPTGAMYTRTELTQIGNWALKHDILVVADEIYRDLVYNGANFTSMVAIDPAISANTVLIGGVSKSYAMTGWRIGYAAGPAKLMKAMGTLLGHSTGNATAAAQYAAIEAFGGSQAPVETMRQAFEQRLNLIYPLIQQIPGFELLGKPSGAFYLFANVKRAAQLTNFGSVDDLLAAILKDAGVALVPGRAFGLPDYARLSYAASVTDLTEAAKRLSAYIHNN</sequence>
<dbReference type="GO" id="GO:0030170">
    <property type="term" value="F:pyridoxal phosphate binding"/>
    <property type="evidence" value="ECO:0007669"/>
    <property type="project" value="InterPro"/>
</dbReference>
<evidence type="ECO:0000256" key="1">
    <source>
        <dbReference type="ARBA" id="ARBA00001933"/>
    </source>
</evidence>
<evidence type="ECO:0000256" key="5">
    <source>
        <dbReference type="ARBA" id="ARBA00022898"/>
    </source>
</evidence>
<gene>
    <name evidence="8" type="ORF">FD02_GL001153</name>
</gene>
<dbReference type="InterPro" id="IPR015422">
    <property type="entry name" value="PyrdxlP-dep_Trfase_small"/>
</dbReference>
<evidence type="ECO:0000256" key="2">
    <source>
        <dbReference type="ARBA" id="ARBA00007441"/>
    </source>
</evidence>